<evidence type="ECO:0000256" key="1">
    <source>
        <dbReference type="ARBA" id="ARBA00001933"/>
    </source>
</evidence>
<comment type="subcellular location">
    <subcellularLocation>
        <location evidence="2">Mitochondrion</location>
    </subcellularLocation>
</comment>
<dbReference type="Proteomes" id="UP000504607">
    <property type="component" value="Chromosome 10"/>
</dbReference>
<dbReference type="OrthoDB" id="10266364at2759"/>
<gene>
    <name evidence="14 15 16" type="primary">LOC105053135</name>
</gene>
<protein>
    <recommendedName>
        <fullName evidence="9">D-cysteine desulfhydrase</fullName>
        <ecNumber evidence="9">4.4.1.15</ecNumber>
    </recommendedName>
</protein>
<dbReference type="RefSeq" id="XP_029122862.1">
    <property type="nucleotide sequence ID" value="XM_029267029.1"/>
</dbReference>
<keyword evidence="13" id="KW-1185">Reference proteome</keyword>
<keyword evidence="7" id="KW-0456">Lyase</keyword>
<keyword evidence="6" id="KW-0496">Mitochondrion</keyword>
<evidence type="ECO:0000256" key="2">
    <source>
        <dbReference type="ARBA" id="ARBA00004173"/>
    </source>
</evidence>
<dbReference type="AlphaFoldDB" id="A0A6I9RVC5"/>
<dbReference type="GO" id="GO:0019148">
    <property type="term" value="F:D-cysteine desulfhydrase activity"/>
    <property type="evidence" value="ECO:0007669"/>
    <property type="project" value="UniProtKB-EC"/>
</dbReference>
<evidence type="ECO:0000313" key="13">
    <source>
        <dbReference type="Proteomes" id="UP000504607"/>
    </source>
</evidence>
<accession>A0A6I9RVC5</accession>
<evidence type="ECO:0000256" key="8">
    <source>
        <dbReference type="ARBA" id="ARBA00050761"/>
    </source>
</evidence>
<dbReference type="FunFam" id="3.40.50.1100:FF:000042">
    <property type="entry name" value="Bifunctional D-cysteine desulfhydrase/1-aminocyclopropane-1-carboxylate deaminase mitochondrial"/>
    <property type="match status" value="1"/>
</dbReference>
<comment type="cofactor">
    <cofactor evidence="1">
        <name>pyridoxal 5'-phosphate</name>
        <dbReference type="ChEBI" id="CHEBI:597326"/>
    </cofactor>
</comment>
<sequence length="315" mass="34083">MQLSGNKVRKLEFLMADAVANGADCIITVGGIQSNHCRATAVAARYLNLDCYLILRTSKVLVDRDPGLVGNLLVERLVGAHVELISKEEYAKIGSVTLADLLKKRLLSEGRKPYVIPVGGSNSLGTWGYIEAIREIEQQIQTGSGEIRFDDIVVACGSGGTIAGLSLGSRLSNLKAKVHAFAVCDDPGYFYNFVQGLIDGLDAGIDSHDIVNIQDAKGLGYAMNTSEELKFVKDIADATGVVLDPVYSGKAAYGMLKDMSANPAKWRGRKVLFIHTGGLLGLYDKVDQMASMVGKWCRMEIDESIQRRDGTGKMF</sequence>
<feature type="domain" description="Tryptophan synthase beta chain-like PALP" evidence="12">
    <location>
        <begin position="5"/>
        <end position="277"/>
    </location>
</feature>
<evidence type="ECO:0000313" key="14">
    <source>
        <dbReference type="RefSeq" id="XP_010932486.1"/>
    </source>
</evidence>
<dbReference type="Gene3D" id="3.40.50.1100">
    <property type="match status" value="2"/>
</dbReference>
<dbReference type="PANTHER" id="PTHR43780">
    <property type="entry name" value="1-AMINOCYCLOPROPANE-1-CARBOXYLATE DEAMINASE-RELATED"/>
    <property type="match status" value="1"/>
</dbReference>
<evidence type="ECO:0000313" key="16">
    <source>
        <dbReference type="RefSeq" id="XP_029122863.1"/>
    </source>
</evidence>
<dbReference type="InterPro" id="IPR036052">
    <property type="entry name" value="TrpB-like_PALP_sf"/>
</dbReference>
<dbReference type="FunFam" id="3.40.50.1100:FF:000037">
    <property type="entry name" value="Bifunctional D-cysteine desulfhydrase/1-aminocyclopropane-1-carboxylate deaminase, mitochondrial"/>
    <property type="match status" value="1"/>
</dbReference>
<comment type="catalytic activity">
    <reaction evidence="8">
        <text>D-cysteine + H2O = hydrogen sulfide + pyruvate + NH4(+) + H(+)</text>
        <dbReference type="Rhea" id="RHEA:11268"/>
        <dbReference type="ChEBI" id="CHEBI:15361"/>
        <dbReference type="ChEBI" id="CHEBI:15377"/>
        <dbReference type="ChEBI" id="CHEBI:15378"/>
        <dbReference type="ChEBI" id="CHEBI:28938"/>
        <dbReference type="ChEBI" id="CHEBI:29919"/>
        <dbReference type="ChEBI" id="CHEBI:35236"/>
        <dbReference type="EC" id="4.4.1.15"/>
    </reaction>
</comment>
<feature type="modified residue" description="N6-(pyridoxal phosphate)lysine" evidence="11">
    <location>
        <position position="7"/>
    </location>
</feature>
<reference evidence="14 15" key="1">
    <citation type="submission" date="2025-04" db="UniProtKB">
        <authorList>
            <consortium name="RefSeq"/>
        </authorList>
    </citation>
    <scope>IDENTIFICATION</scope>
</reference>
<keyword evidence="4 11" id="KW-0663">Pyridoxal phosphate</keyword>
<dbReference type="RefSeq" id="XP_029122863.1">
    <property type="nucleotide sequence ID" value="XM_029267030.1"/>
</dbReference>
<evidence type="ECO:0000256" key="7">
    <source>
        <dbReference type="ARBA" id="ARBA00023239"/>
    </source>
</evidence>
<dbReference type="InterPro" id="IPR027278">
    <property type="entry name" value="ACCD_DCysDesulf"/>
</dbReference>
<evidence type="ECO:0000256" key="10">
    <source>
        <dbReference type="PIRSR" id="PIRSR006278-1"/>
    </source>
</evidence>
<dbReference type="PANTHER" id="PTHR43780:SF2">
    <property type="entry name" value="1-AMINOCYCLOPROPANE-1-CARBOXYLATE DEAMINASE-RELATED"/>
    <property type="match status" value="1"/>
</dbReference>
<dbReference type="RefSeq" id="XP_010932486.1">
    <property type="nucleotide sequence ID" value="XM_010934184.3"/>
</dbReference>
<evidence type="ECO:0000256" key="6">
    <source>
        <dbReference type="ARBA" id="ARBA00023128"/>
    </source>
</evidence>
<evidence type="ECO:0000256" key="3">
    <source>
        <dbReference type="ARBA" id="ARBA00008639"/>
    </source>
</evidence>
<evidence type="ECO:0000256" key="4">
    <source>
        <dbReference type="ARBA" id="ARBA00022898"/>
    </source>
</evidence>
<organism evidence="13 14">
    <name type="scientific">Elaeis guineensis var. tenera</name>
    <name type="common">Oil palm</name>
    <dbReference type="NCBI Taxonomy" id="51953"/>
    <lineage>
        <taxon>Eukaryota</taxon>
        <taxon>Viridiplantae</taxon>
        <taxon>Streptophyta</taxon>
        <taxon>Embryophyta</taxon>
        <taxon>Tracheophyta</taxon>
        <taxon>Spermatophyta</taxon>
        <taxon>Magnoliopsida</taxon>
        <taxon>Liliopsida</taxon>
        <taxon>Arecaceae</taxon>
        <taxon>Arecoideae</taxon>
        <taxon>Cocoseae</taxon>
        <taxon>Elaeidinae</taxon>
        <taxon>Elaeis</taxon>
    </lineage>
</organism>
<dbReference type="SUPFAM" id="SSF53686">
    <property type="entry name" value="Tryptophan synthase beta subunit-like PLP-dependent enzymes"/>
    <property type="match status" value="1"/>
</dbReference>
<dbReference type="Pfam" id="PF00291">
    <property type="entry name" value="PALP"/>
    <property type="match status" value="1"/>
</dbReference>
<dbReference type="EC" id="4.4.1.15" evidence="9"/>
<evidence type="ECO:0000259" key="12">
    <source>
        <dbReference type="Pfam" id="PF00291"/>
    </source>
</evidence>
<dbReference type="InterPro" id="IPR005966">
    <property type="entry name" value="D-Cys_desShydrase"/>
</dbReference>
<dbReference type="InterPro" id="IPR001926">
    <property type="entry name" value="TrpB-like_PALP"/>
</dbReference>
<evidence type="ECO:0000313" key="15">
    <source>
        <dbReference type="RefSeq" id="XP_029122862.1"/>
    </source>
</evidence>
<dbReference type="NCBIfam" id="TIGR01275">
    <property type="entry name" value="ACC_deam_rel"/>
    <property type="match status" value="1"/>
</dbReference>
<comment type="similarity">
    <text evidence="3">Belongs to the ACC deaminase/D-cysteine desulfhydrase family.</text>
</comment>
<feature type="active site" description="Nucleophile" evidence="10">
    <location>
        <position position="34"/>
    </location>
</feature>
<name>A0A6I9RVC5_ELAGV</name>
<keyword evidence="5" id="KW-0809">Transit peptide</keyword>
<proteinExistence type="inferred from homology"/>
<evidence type="ECO:0000256" key="11">
    <source>
        <dbReference type="PIRSR" id="PIRSR006278-2"/>
    </source>
</evidence>
<evidence type="ECO:0000256" key="9">
    <source>
        <dbReference type="ARBA" id="ARBA00066823"/>
    </source>
</evidence>
<dbReference type="GO" id="GO:0005739">
    <property type="term" value="C:mitochondrion"/>
    <property type="evidence" value="ECO:0007669"/>
    <property type="project" value="UniProtKB-SubCell"/>
</dbReference>
<evidence type="ECO:0000256" key="5">
    <source>
        <dbReference type="ARBA" id="ARBA00022946"/>
    </source>
</evidence>
<dbReference type="PIRSF" id="PIRSF006278">
    <property type="entry name" value="ACCD_DCysDesulf"/>
    <property type="match status" value="1"/>
</dbReference>